<proteinExistence type="predicted"/>
<evidence type="ECO:0000259" key="2">
    <source>
        <dbReference type="Pfam" id="PF07331"/>
    </source>
</evidence>
<evidence type="ECO:0000313" key="5">
    <source>
        <dbReference type="Proteomes" id="UP000196125"/>
    </source>
</evidence>
<organism evidence="4 5">
    <name type="scientific">Vibrio mangrovi</name>
    <dbReference type="NCBI Taxonomy" id="474394"/>
    <lineage>
        <taxon>Bacteria</taxon>
        <taxon>Pseudomonadati</taxon>
        <taxon>Pseudomonadota</taxon>
        <taxon>Gammaproteobacteria</taxon>
        <taxon>Vibrionales</taxon>
        <taxon>Vibrionaceae</taxon>
        <taxon>Vibrio</taxon>
    </lineage>
</organism>
<dbReference type="InterPro" id="IPR009936">
    <property type="entry name" value="DUF1468"/>
</dbReference>
<keyword evidence="1" id="KW-0472">Membrane</keyword>
<evidence type="ECO:0000256" key="1">
    <source>
        <dbReference type="SAM" id="Phobius"/>
    </source>
</evidence>
<dbReference type="AlphaFoldDB" id="A0A1Y6IUJ8"/>
<feature type="transmembrane region" description="Helical" evidence="1">
    <location>
        <begin position="75"/>
        <end position="106"/>
    </location>
</feature>
<reference evidence="3 6" key="2">
    <citation type="submission" date="2023-11" db="EMBL/GenBank/DDBJ databases">
        <title>Plant-associative lifestyle of Vibrio porteresiae and its evolutionary dynamics.</title>
        <authorList>
            <person name="Rameshkumar N."/>
            <person name="Kirti K."/>
        </authorList>
    </citation>
    <scope>NUCLEOTIDE SEQUENCE [LARGE SCALE GENOMIC DNA]</scope>
    <source>
        <strain evidence="3 6">MSSRF38</strain>
    </source>
</reference>
<dbReference type="EMBL" id="FXXI01000004">
    <property type="protein sequence ID" value="SMS01349.1"/>
    <property type="molecule type" value="Genomic_DNA"/>
</dbReference>
<dbReference type="Proteomes" id="UP000196125">
    <property type="component" value="Unassembled WGS sequence"/>
</dbReference>
<reference evidence="4 5" key="1">
    <citation type="submission" date="2017-05" db="EMBL/GenBank/DDBJ databases">
        <authorList>
            <person name="Song R."/>
            <person name="Chenine A.L."/>
            <person name="Ruprecht R.M."/>
        </authorList>
    </citation>
    <scope>NUCLEOTIDE SEQUENCE [LARGE SCALE GENOMIC DNA]</scope>
    <source>
        <strain evidence="4 5">CECT 7927</strain>
    </source>
</reference>
<keyword evidence="1" id="KW-1133">Transmembrane helix</keyword>
<dbReference type="OrthoDB" id="6628288at2"/>
<feature type="domain" description="DUF1468" evidence="2">
    <location>
        <begin position="12"/>
        <end position="141"/>
    </location>
</feature>
<dbReference type="EMBL" id="JAWRCO010000001">
    <property type="protein sequence ID" value="MDW6003107.1"/>
    <property type="molecule type" value="Genomic_DNA"/>
</dbReference>
<name>A0A1Y6IUJ8_9VIBR</name>
<dbReference type="Proteomes" id="UP001283366">
    <property type="component" value="Unassembled WGS sequence"/>
</dbReference>
<evidence type="ECO:0000313" key="6">
    <source>
        <dbReference type="Proteomes" id="UP001283366"/>
    </source>
</evidence>
<dbReference type="Pfam" id="PF07331">
    <property type="entry name" value="TctB"/>
    <property type="match status" value="1"/>
</dbReference>
<accession>A0A1Y6IUJ8</accession>
<gene>
    <name evidence="3" type="ORF">SBX37_09615</name>
    <name evidence="4" type="ORF">VIM7927_02635</name>
</gene>
<evidence type="ECO:0000313" key="4">
    <source>
        <dbReference type="EMBL" id="SMS01349.1"/>
    </source>
</evidence>
<keyword evidence="6" id="KW-1185">Reference proteome</keyword>
<sequence length="146" mass="16079">MRSFPLSQFIISLFALMIFIGSLYAYDGVSHYGAGFMPTILSGLLLCFSVLDGLIHHLNARKQASRLTGEEIRALILIGLSITLFVFLIDTLGFLICAILLLFTLMHIRRPQKQLSSLIFSVISASVINYVFANLLMVALPQGLTG</sequence>
<feature type="transmembrane region" description="Helical" evidence="1">
    <location>
        <begin position="35"/>
        <end position="55"/>
    </location>
</feature>
<dbReference type="RefSeq" id="WP_087481380.1">
    <property type="nucleotide sequence ID" value="NZ_AP024883.1"/>
</dbReference>
<protein>
    <submittedName>
        <fullName evidence="4">Tripartite tricarboxylate transporter TctB family protein</fullName>
    </submittedName>
</protein>
<keyword evidence="1" id="KW-0812">Transmembrane</keyword>
<evidence type="ECO:0000313" key="3">
    <source>
        <dbReference type="EMBL" id="MDW6003107.1"/>
    </source>
</evidence>
<feature type="transmembrane region" description="Helical" evidence="1">
    <location>
        <begin position="118"/>
        <end position="140"/>
    </location>
</feature>